<keyword evidence="2" id="KW-1185">Reference proteome</keyword>
<gene>
    <name evidence="1" type="ORF">HK414_01860</name>
</gene>
<dbReference type="Proteomes" id="UP000500826">
    <property type="component" value="Chromosome"/>
</dbReference>
<evidence type="ECO:0000313" key="2">
    <source>
        <dbReference type="Proteomes" id="UP000500826"/>
    </source>
</evidence>
<reference evidence="1 2" key="1">
    <citation type="submission" date="2020-05" db="EMBL/GenBank/DDBJ databases">
        <title>Ramlibacter rhizophilus sp. nov., isolated from rhizosphere soil of national flower Mugunghwa from South Korea.</title>
        <authorList>
            <person name="Zheng-Fei Y."/>
            <person name="Huan T."/>
        </authorList>
    </citation>
    <scope>NUCLEOTIDE SEQUENCE [LARGE SCALE GENOMIC DNA]</scope>
    <source>
        <strain evidence="1 2">H242</strain>
    </source>
</reference>
<proteinExistence type="predicted"/>
<evidence type="ECO:0000313" key="1">
    <source>
        <dbReference type="EMBL" id="QJW83162.1"/>
    </source>
</evidence>
<accession>A0ABX6P0N9</accession>
<protein>
    <recommendedName>
        <fullName evidence="3">MFS transporter</fullName>
    </recommendedName>
</protein>
<evidence type="ECO:0008006" key="3">
    <source>
        <dbReference type="Google" id="ProtNLM"/>
    </source>
</evidence>
<organism evidence="1 2">
    <name type="scientific">Ramlibacter terrae</name>
    <dbReference type="NCBI Taxonomy" id="2732511"/>
    <lineage>
        <taxon>Bacteria</taxon>
        <taxon>Pseudomonadati</taxon>
        <taxon>Pseudomonadota</taxon>
        <taxon>Betaproteobacteria</taxon>
        <taxon>Burkholderiales</taxon>
        <taxon>Comamonadaceae</taxon>
        <taxon>Ramlibacter</taxon>
    </lineage>
</organism>
<reference evidence="1 2" key="2">
    <citation type="submission" date="2020-05" db="EMBL/GenBank/DDBJ databases">
        <authorList>
            <person name="Khan S.A."/>
            <person name="Jeon C.O."/>
            <person name="Chun B.H."/>
        </authorList>
    </citation>
    <scope>NUCLEOTIDE SEQUENCE [LARGE SCALE GENOMIC DNA]</scope>
    <source>
        <strain evidence="1 2">H242</strain>
    </source>
</reference>
<dbReference type="EMBL" id="CP053418">
    <property type="protein sequence ID" value="QJW83162.1"/>
    <property type="molecule type" value="Genomic_DNA"/>
</dbReference>
<name>A0ABX6P0N9_9BURK</name>
<sequence>MALVCVGAVGSLLLPSHYGVLLALMLAYGMAAAIFDVAINDEATEIERQSGRPLMSGFHGMFSWAGWWARPRGACSPPRAFRRCSTRPARRSRSARWRWLPRPSCCACSATAHRAARR</sequence>